<dbReference type="Gene3D" id="1.20.1290.10">
    <property type="entry name" value="AhpD-like"/>
    <property type="match status" value="1"/>
</dbReference>
<dbReference type="KEGG" id="gca:Galf_1931"/>
<dbReference type="Proteomes" id="UP000001235">
    <property type="component" value="Chromosome"/>
</dbReference>
<dbReference type="HOGENOM" id="CLU_082760_5_1_4"/>
<dbReference type="RefSeq" id="WP_013293870.1">
    <property type="nucleotide sequence ID" value="NC_014394.1"/>
</dbReference>
<gene>
    <name evidence="1" type="ordered locus">Galf_1931</name>
</gene>
<name>D9SHE0_GALCS</name>
<dbReference type="EMBL" id="CP002159">
    <property type="protein sequence ID" value="ADL55937.1"/>
    <property type="molecule type" value="Genomic_DNA"/>
</dbReference>
<proteinExistence type="predicted"/>
<protein>
    <submittedName>
        <fullName evidence="1">Carboxymuconolactone decarboxylase</fullName>
    </submittedName>
</protein>
<keyword evidence="2" id="KW-1185">Reference proteome</keyword>
<dbReference type="OrthoDB" id="9801997at2"/>
<dbReference type="InterPro" id="IPR029032">
    <property type="entry name" value="AhpD-like"/>
</dbReference>
<evidence type="ECO:0000313" key="2">
    <source>
        <dbReference type="Proteomes" id="UP000001235"/>
    </source>
</evidence>
<dbReference type="STRING" id="395494.Galf_1931"/>
<dbReference type="PANTHER" id="PTHR35446">
    <property type="entry name" value="SI:CH211-175M2.5"/>
    <property type="match status" value="1"/>
</dbReference>
<dbReference type="PANTHER" id="PTHR35446:SF3">
    <property type="entry name" value="CMD DOMAIN-CONTAINING PROTEIN"/>
    <property type="match status" value="1"/>
</dbReference>
<dbReference type="eggNOG" id="COG2128">
    <property type="taxonomic scope" value="Bacteria"/>
</dbReference>
<accession>D9SHE0</accession>
<sequence>MNTFKLHTLESAPAGALPILEAANKGLGFIPNLYAHLAEAPNALSAYKQLGALLEQSALTPEEQQIVLISVSIENRCEYYVAAHSFIARNMVKVDGARVDALRGQSYLQDQKLNALVAFTRAVVRERGWVQGGQELKDFFAAGYTQQNALEVVLGVSMKTLSNYTNHLTDTPLDAAFASEAWQAPDEYACCQEAV</sequence>
<reference evidence="1 2" key="1">
    <citation type="submission" date="2010-08" db="EMBL/GenBank/DDBJ databases">
        <title>Complete sequence of Gallionella capsiferriformans ES-2.</title>
        <authorList>
            <consortium name="US DOE Joint Genome Institute"/>
            <person name="Lucas S."/>
            <person name="Copeland A."/>
            <person name="Lapidus A."/>
            <person name="Cheng J.-F."/>
            <person name="Bruce D."/>
            <person name="Goodwin L."/>
            <person name="Pitluck S."/>
            <person name="Chertkov O."/>
            <person name="Davenport K.W."/>
            <person name="Detter J.C."/>
            <person name="Han C."/>
            <person name="Tapia R."/>
            <person name="Land M."/>
            <person name="Hauser L."/>
            <person name="Chang Y.-J."/>
            <person name="Jeffries C."/>
            <person name="Kyrpides N."/>
            <person name="Ivanova N."/>
            <person name="Mikhailova N."/>
            <person name="Shelobolina E.S."/>
            <person name="Picardal F."/>
            <person name="Roden E."/>
            <person name="Emerson D."/>
            <person name="Woyke T."/>
        </authorList>
    </citation>
    <scope>NUCLEOTIDE SEQUENCE [LARGE SCALE GENOMIC DNA]</scope>
    <source>
        <strain evidence="1 2">ES-2</strain>
    </source>
</reference>
<dbReference type="SUPFAM" id="SSF69118">
    <property type="entry name" value="AhpD-like"/>
    <property type="match status" value="1"/>
</dbReference>
<organism evidence="1 2">
    <name type="scientific">Gallionella capsiferriformans (strain ES-2)</name>
    <name type="common">Gallionella ferruginea capsiferriformans (strain ES-2)</name>
    <dbReference type="NCBI Taxonomy" id="395494"/>
    <lineage>
        <taxon>Bacteria</taxon>
        <taxon>Pseudomonadati</taxon>
        <taxon>Pseudomonadota</taxon>
        <taxon>Betaproteobacteria</taxon>
        <taxon>Nitrosomonadales</taxon>
        <taxon>Gallionellaceae</taxon>
        <taxon>Gallionella</taxon>
    </lineage>
</organism>
<dbReference type="AlphaFoldDB" id="D9SHE0"/>
<evidence type="ECO:0000313" key="1">
    <source>
        <dbReference type="EMBL" id="ADL55937.1"/>
    </source>
</evidence>